<accession>A0A7W5DRB2</accession>
<evidence type="ECO:0000256" key="1">
    <source>
        <dbReference type="SAM" id="MobiDB-lite"/>
    </source>
</evidence>
<keyword evidence="3" id="KW-1185">Reference proteome</keyword>
<protein>
    <submittedName>
        <fullName evidence="2">Uncharacterized protein</fullName>
    </submittedName>
</protein>
<feature type="region of interest" description="Disordered" evidence="1">
    <location>
        <begin position="17"/>
        <end position="44"/>
    </location>
</feature>
<gene>
    <name evidence="2" type="ORF">FHX64_001820</name>
</gene>
<feature type="compositionally biased region" description="Polar residues" evidence="1">
    <location>
        <begin position="27"/>
        <end position="44"/>
    </location>
</feature>
<name>A0A7W5DRB2_9PORP</name>
<evidence type="ECO:0000313" key="2">
    <source>
        <dbReference type="EMBL" id="MBB3187657.1"/>
    </source>
</evidence>
<organism evidence="2 3">
    <name type="scientific">Microbacter margulisiae</name>
    <dbReference type="NCBI Taxonomy" id="1350067"/>
    <lineage>
        <taxon>Bacteria</taxon>
        <taxon>Pseudomonadati</taxon>
        <taxon>Bacteroidota</taxon>
        <taxon>Bacteroidia</taxon>
        <taxon>Bacteroidales</taxon>
        <taxon>Porphyromonadaceae</taxon>
        <taxon>Microbacter</taxon>
    </lineage>
</organism>
<proteinExistence type="predicted"/>
<dbReference type="EMBL" id="JACHYB010000001">
    <property type="protein sequence ID" value="MBB3187657.1"/>
    <property type="molecule type" value="Genomic_DNA"/>
</dbReference>
<dbReference type="Proteomes" id="UP000544222">
    <property type="component" value="Unassembled WGS sequence"/>
</dbReference>
<evidence type="ECO:0000313" key="3">
    <source>
        <dbReference type="Proteomes" id="UP000544222"/>
    </source>
</evidence>
<comment type="caution">
    <text evidence="2">The sequence shown here is derived from an EMBL/GenBank/DDBJ whole genome shotgun (WGS) entry which is preliminary data.</text>
</comment>
<sequence length="44" mass="5063">MIRQNNVTDEINMLLHNTNKNGDDLSNMKSQNHQLTGIHSTQQQ</sequence>
<dbReference type="AlphaFoldDB" id="A0A7W5DRB2"/>
<reference evidence="2 3" key="1">
    <citation type="submission" date="2020-08" db="EMBL/GenBank/DDBJ databases">
        <title>Genomic Encyclopedia of Type Strains, Phase IV (KMG-IV): sequencing the most valuable type-strain genomes for metagenomic binning, comparative biology and taxonomic classification.</title>
        <authorList>
            <person name="Goeker M."/>
        </authorList>
    </citation>
    <scope>NUCLEOTIDE SEQUENCE [LARGE SCALE GENOMIC DNA]</scope>
    <source>
        <strain evidence="2 3">DSM 27471</strain>
    </source>
</reference>